<dbReference type="EMBL" id="BMAW01031925">
    <property type="protein sequence ID" value="GFU23316.1"/>
    <property type="molecule type" value="Genomic_DNA"/>
</dbReference>
<dbReference type="Proteomes" id="UP000887013">
    <property type="component" value="Unassembled WGS sequence"/>
</dbReference>
<comment type="caution">
    <text evidence="1">The sequence shown here is derived from an EMBL/GenBank/DDBJ whole genome shotgun (WGS) entry which is preliminary data.</text>
</comment>
<reference evidence="1" key="1">
    <citation type="submission" date="2020-08" db="EMBL/GenBank/DDBJ databases">
        <title>Multicomponent nature underlies the extraordinary mechanical properties of spider dragline silk.</title>
        <authorList>
            <person name="Kono N."/>
            <person name="Nakamura H."/>
            <person name="Mori M."/>
            <person name="Yoshida Y."/>
            <person name="Ohtoshi R."/>
            <person name="Malay A.D."/>
            <person name="Moran D.A.P."/>
            <person name="Tomita M."/>
            <person name="Numata K."/>
            <person name="Arakawa K."/>
        </authorList>
    </citation>
    <scope>NUCLEOTIDE SEQUENCE</scope>
</reference>
<gene>
    <name evidence="1" type="ORF">NPIL_522521</name>
</gene>
<evidence type="ECO:0000313" key="2">
    <source>
        <dbReference type="Proteomes" id="UP000887013"/>
    </source>
</evidence>
<accession>A0A8X6UK98</accession>
<dbReference type="AlphaFoldDB" id="A0A8X6UK98"/>
<keyword evidence="2" id="KW-1185">Reference proteome</keyword>
<proteinExistence type="predicted"/>
<organism evidence="1 2">
    <name type="scientific">Nephila pilipes</name>
    <name type="common">Giant wood spider</name>
    <name type="synonym">Nephila maculata</name>
    <dbReference type="NCBI Taxonomy" id="299642"/>
    <lineage>
        <taxon>Eukaryota</taxon>
        <taxon>Metazoa</taxon>
        <taxon>Ecdysozoa</taxon>
        <taxon>Arthropoda</taxon>
        <taxon>Chelicerata</taxon>
        <taxon>Arachnida</taxon>
        <taxon>Araneae</taxon>
        <taxon>Araneomorphae</taxon>
        <taxon>Entelegynae</taxon>
        <taxon>Araneoidea</taxon>
        <taxon>Nephilidae</taxon>
        <taxon>Nephila</taxon>
    </lineage>
</organism>
<name>A0A8X6UK98_NEPPI</name>
<evidence type="ECO:0000313" key="1">
    <source>
        <dbReference type="EMBL" id="GFU23316.1"/>
    </source>
</evidence>
<sequence>MPARQVVAGKRRRVLRCAGSRRKYGYGRALPGGMARICCNGKWRRAGTYGATLHGFGSWQPVRYGATFHAGGCCQRSGSFGAGFSTRRLEPNAGQEFHT</sequence>
<protein>
    <submittedName>
        <fullName evidence="1">Uncharacterized protein</fullName>
    </submittedName>
</protein>